<evidence type="ECO:0000313" key="2">
    <source>
        <dbReference type="EMBL" id="ETW98395.1"/>
    </source>
</evidence>
<dbReference type="EMBL" id="AZHX01001951">
    <property type="protein sequence ID" value="ETW98395.1"/>
    <property type="molecule type" value="Genomic_DNA"/>
</dbReference>
<sequence>MGTRPPKPHTILPGMFVRIRAPIAKREAALLVTERALGADQGGRYVLVVNGENVVEYRRVEIGAAMDHMRVIEKGLQPDD</sequence>
<name>W4LL15_9BACT</name>
<protein>
    <recommendedName>
        <fullName evidence="1">Multidrug resistance protein MdtA-like C-terminal permuted SH3 domain-containing protein</fullName>
    </recommendedName>
</protein>
<comment type="caution">
    <text evidence="2">The sequence shown here is derived from an EMBL/GenBank/DDBJ whole genome shotgun (WGS) entry which is preliminary data.</text>
</comment>
<dbReference type="PANTHER" id="PTHR30158:SF24">
    <property type="entry name" value="HLYD FAMILY SECRETION PROTEIN"/>
    <property type="match status" value="1"/>
</dbReference>
<reference evidence="2 3" key="1">
    <citation type="journal article" date="2014" name="Nature">
        <title>An environmental bacterial taxon with a large and distinct metabolic repertoire.</title>
        <authorList>
            <person name="Wilson M.C."/>
            <person name="Mori T."/>
            <person name="Ruckert C."/>
            <person name="Uria A.R."/>
            <person name="Helf M.J."/>
            <person name="Takada K."/>
            <person name="Gernert C."/>
            <person name="Steffens U.A."/>
            <person name="Heycke N."/>
            <person name="Schmitt S."/>
            <person name="Rinke C."/>
            <person name="Helfrich E.J."/>
            <person name="Brachmann A.O."/>
            <person name="Gurgui C."/>
            <person name="Wakimoto T."/>
            <person name="Kracht M."/>
            <person name="Crusemann M."/>
            <person name="Hentschel U."/>
            <person name="Abe I."/>
            <person name="Matsunaga S."/>
            <person name="Kalinowski J."/>
            <person name="Takeyama H."/>
            <person name="Piel J."/>
        </authorList>
    </citation>
    <scope>NUCLEOTIDE SEQUENCE [LARGE SCALE GENOMIC DNA]</scope>
    <source>
        <strain evidence="3">TSY2</strain>
    </source>
</reference>
<organism evidence="2 3">
    <name type="scientific">Candidatus Entotheonella gemina</name>
    <dbReference type="NCBI Taxonomy" id="1429439"/>
    <lineage>
        <taxon>Bacteria</taxon>
        <taxon>Pseudomonadati</taxon>
        <taxon>Nitrospinota/Tectimicrobiota group</taxon>
        <taxon>Candidatus Tectimicrobiota</taxon>
        <taxon>Candidatus Entotheonellia</taxon>
        <taxon>Candidatus Entotheonellales</taxon>
        <taxon>Candidatus Entotheonellaceae</taxon>
        <taxon>Candidatus Entotheonella</taxon>
    </lineage>
</organism>
<keyword evidence="3" id="KW-1185">Reference proteome</keyword>
<evidence type="ECO:0000313" key="3">
    <source>
        <dbReference type="Proteomes" id="UP000019140"/>
    </source>
</evidence>
<proteinExistence type="predicted"/>
<dbReference type="Proteomes" id="UP000019140">
    <property type="component" value="Unassembled WGS sequence"/>
</dbReference>
<dbReference type="InterPro" id="IPR058627">
    <property type="entry name" value="MdtA-like_C"/>
</dbReference>
<dbReference type="GO" id="GO:0046677">
    <property type="term" value="P:response to antibiotic"/>
    <property type="evidence" value="ECO:0007669"/>
    <property type="project" value="TreeGrafter"/>
</dbReference>
<dbReference type="Gene3D" id="2.40.420.20">
    <property type="match status" value="1"/>
</dbReference>
<gene>
    <name evidence="2" type="ORF">ETSY2_42880</name>
</gene>
<dbReference type="Pfam" id="PF25967">
    <property type="entry name" value="RND-MFP_C"/>
    <property type="match status" value="1"/>
</dbReference>
<evidence type="ECO:0000259" key="1">
    <source>
        <dbReference type="Pfam" id="PF25967"/>
    </source>
</evidence>
<dbReference type="GO" id="GO:0005886">
    <property type="term" value="C:plasma membrane"/>
    <property type="evidence" value="ECO:0007669"/>
    <property type="project" value="TreeGrafter"/>
</dbReference>
<dbReference type="PANTHER" id="PTHR30158">
    <property type="entry name" value="ACRA/E-RELATED COMPONENT OF DRUG EFFLUX TRANSPORTER"/>
    <property type="match status" value="1"/>
</dbReference>
<accession>W4LL15</accession>
<dbReference type="HOGENOM" id="CLU_2583175_0_0_7"/>
<dbReference type="AlphaFoldDB" id="W4LL15"/>
<feature type="domain" description="Multidrug resistance protein MdtA-like C-terminal permuted SH3" evidence="1">
    <location>
        <begin position="29"/>
        <end position="80"/>
    </location>
</feature>